<reference evidence="1 2" key="1">
    <citation type="journal article" date="2018" name="Nat. Genet.">
        <title>Extensive intraspecific gene order and gene structural variations between Mo17 and other maize genomes.</title>
        <authorList>
            <person name="Sun S."/>
            <person name="Zhou Y."/>
            <person name="Chen J."/>
            <person name="Shi J."/>
            <person name="Zhao H."/>
            <person name="Zhao H."/>
            <person name="Song W."/>
            <person name="Zhang M."/>
            <person name="Cui Y."/>
            <person name="Dong X."/>
            <person name="Liu H."/>
            <person name="Ma X."/>
            <person name="Jiao Y."/>
            <person name="Wang B."/>
            <person name="Wei X."/>
            <person name="Stein J.C."/>
            <person name="Glaubitz J.C."/>
            <person name="Lu F."/>
            <person name="Yu G."/>
            <person name="Liang C."/>
            <person name="Fengler K."/>
            <person name="Li B."/>
            <person name="Rafalski A."/>
            <person name="Schnable P.S."/>
            <person name="Ware D.H."/>
            <person name="Buckler E.S."/>
            <person name="Lai J."/>
        </authorList>
    </citation>
    <scope>NUCLEOTIDE SEQUENCE [LARGE SCALE GENOMIC DNA]</scope>
    <source>
        <strain evidence="2">cv. Missouri 17</strain>
        <tissue evidence="1">Seedling</tissue>
    </source>
</reference>
<name>A0A3L6FSR6_MAIZE</name>
<proteinExistence type="predicted"/>
<dbReference type="Proteomes" id="UP000251960">
    <property type="component" value="Chromosome 2"/>
</dbReference>
<sequence>MFPICTYSSSAHNSSFCMQAKKEHSALIRTTSKSIKSIWTHLTHWLGYIAAACRHFYPLKEIPKGLLSLGLFIYLFISSGSLKPWINTTHAFKQTKGDKFYCKFTYKTQVQQHNLFSAGYLQGMIYQNKQEDMN</sequence>
<dbReference type="AlphaFoldDB" id="A0A3L6FSR6"/>
<evidence type="ECO:0000313" key="1">
    <source>
        <dbReference type="EMBL" id="PWZ37134.1"/>
    </source>
</evidence>
<accession>A0A3L6FSR6</accession>
<organism evidence="1 2">
    <name type="scientific">Zea mays</name>
    <name type="common">Maize</name>
    <dbReference type="NCBI Taxonomy" id="4577"/>
    <lineage>
        <taxon>Eukaryota</taxon>
        <taxon>Viridiplantae</taxon>
        <taxon>Streptophyta</taxon>
        <taxon>Embryophyta</taxon>
        <taxon>Tracheophyta</taxon>
        <taxon>Spermatophyta</taxon>
        <taxon>Magnoliopsida</taxon>
        <taxon>Liliopsida</taxon>
        <taxon>Poales</taxon>
        <taxon>Poaceae</taxon>
        <taxon>PACMAD clade</taxon>
        <taxon>Panicoideae</taxon>
        <taxon>Andropogonodae</taxon>
        <taxon>Andropogoneae</taxon>
        <taxon>Tripsacinae</taxon>
        <taxon>Zea</taxon>
    </lineage>
</organism>
<dbReference type="EMBL" id="NCVQ01000003">
    <property type="protein sequence ID" value="PWZ37134.1"/>
    <property type="molecule type" value="Genomic_DNA"/>
</dbReference>
<protein>
    <submittedName>
        <fullName evidence="1">Uncharacterized protein</fullName>
    </submittedName>
</protein>
<gene>
    <name evidence="1" type="ORF">Zm00014a_015127</name>
</gene>
<comment type="caution">
    <text evidence="1">The sequence shown here is derived from an EMBL/GenBank/DDBJ whole genome shotgun (WGS) entry which is preliminary data.</text>
</comment>
<evidence type="ECO:0000313" key="2">
    <source>
        <dbReference type="Proteomes" id="UP000251960"/>
    </source>
</evidence>